<comment type="caution">
    <text evidence="5">The sequence shown here is derived from an EMBL/GenBank/DDBJ whole genome shotgun (WGS) entry which is preliminary data.</text>
</comment>
<sequence length="108" mass="12361">MRKENSTNSINEKSLLEFCKAHKALAQISGRWKLSLLFALHEEDLYYASFKSILPDISDRILTKQLKELVEDQIIDNKKDKVKSLYILTEKGRKILALLTALGAIVEN</sequence>
<evidence type="ECO:0000313" key="6">
    <source>
        <dbReference type="Proteomes" id="UP001409291"/>
    </source>
</evidence>
<evidence type="ECO:0000259" key="4">
    <source>
        <dbReference type="PROSITE" id="PS51118"/>
    </source>
</evidence>
<evidence type="ECO:0000313" key="5">
    <source>
        <dbReference type="EMBL" id="MEN5378344.1"/>
    </source>
</evidence>
<gene>
    <name evidence="5" type="ORF">ABE541_13850</name>
</gene>
<dbReference type="InterPro" id="IPR002577">
    <property type="entry name" value="HTH_HxlR"/>
</dbReference>
<organism evidence="5 6">
    <name type="scientific">Sphingobacterium kitahiroshimense</name>
    <dbReference type="NCBI Taxonomy" id="470446"/>
    <lineage>
        <taxon>Bacteria</taxon>
        <taxon>Pseudomonadati</taxon>
        <taxon>Bacteroidota</taxon>
        <taxon>Sphingobacteriia</taxon>
        <taxon>Sphingobacteriales</taxon>
        <taxon>Sphingobacteriaceae</taxon>
        <taxon>Sphingobacterium</taxon>
    </lineage>
</organism>
<feature type="domain" description="HTH hxlR-type" evidence="4">
    <location>
        <begin position="19"/>
        <end position="108"/>
    </location>
</feature>
<keyword evidence="3" id="KW-0804">Transcription</keyword>
<keyword evidence="1" id="KW-0805">Transcription regulation</keyword>
<dbReference type="EMBL" id="JBDJNQ010000006">
    <property type="protein sequence ID" value="MEN5378344.1"/>
    <property type="molecule type" value="Genomic_DNA"/>
</dbReference>
<evidence type="ECO:0000256" key="1">
    <source>
        <dbReference type="ARBA" id="ARBA00023015"/>
    </source>
</evidence>
<dbReference type="InterPro" id="IPR036388">
    <property type="entry name" value="WH-like_DNA-bd_sf"/>
</dbReference>
<dbReference type="InterPro" id="IPR036390">
    <property type="entry name" value="WH_DNA-bd_sf"/>
</dbReference>
<dbReference type="Gene3D" id="1.10.10.10">
    <property type="entry name" value="Winged helix-like DNA-binding domain superfamily/Winged helix DNA-binding domain"/>
    <property type="match status" value="1"/>
</dbReference>
<evidence type="ECO:0000256" key="2">
    <source>
        <dbReference type="ARBA" id="ARBA00023125"/>
    </source>
</evidence>
<dbReference type="Proteomes" id="UP001409291">
    <property type="component" value="Unassembled WGS sequence"/>
</dbReference>
<protein>
    <submittedName>
        <fullName evidence="5">Helix-turn-helix domain-containing protein</fullName>
    </submittedName>
</protein>
<accession>A0ABV0BU90</accession>
<reference evidence="5 6" key="1">
    <citation type="submission" date="2024-04" db="EMBL/GenBank/DDBJ databases">
        <title>WGS of bacteria from Torrens River.</title>
        <authorList>
            <person name="Wyrsch E.R."/>
            <person name="Drigo B."/>
        </authorList>
    </citation>
    <scope>NUCLEOTIDE SEQUENCE [LARGE SCALE GENOMIC DNA]</scope>
    <source>
        <strain evidence="5 6">TWI391</strain>
    </source>
</reference>
<keyword evidence="2" id="KW-0238">DNA-binding</keyword>
<keyword evidence="6" id="KW-1185">Reference proteome</keyword>
<name>A0ABV0BU90_9SPHI</name>
<dbReference type="PANTHER" id="PTHR33204">
    <property type="entry name" value="TRANSCRIPTIONAL REGULATOR, MARR FAMILY"/>
    <property type="match status" value="1"/>
</dbReference>
<dbReference type="Pfam" id="PF01638">
    <property type="entry name" value="HxlR"/>
    <property type="match status" value="1"/>
</dbReference>
<dbReference type="PROSITE" id="PS51118">
    <property type="entry name" value="HTH_HXLR"/>
    <property type="match status" value="1"/>
</dbReference>
<dbReference type="SUPFAM" id="SSF46785">
    <property type="entry name" value="Winged helix' DNA-binding domain"/>
    <property type="match status" value="1"/>
</dbReference>
<dbReference type="RefSeq" id="WP_315400686.1">
    <property type="nucleotide sequence ID" value="NZ_JBDJLH010000001.1"/>
</dbReference>
<evidence type="ECO:0000256" key="3">
    <source>
        <dbReference type="ARBA" id="ARBA00023163"/>
    </source>
</evidence>
<proteinExistence type="predicted"/>